<keyword evidence="14" id="KW-1185">Reference proteome</keyword>
<dbReference type="FunCoup" id="A0A448YT21">
    <property type="interactions" value="380"/>
</dbReference>
<dbReference type="AlphaFoldDB" id="A0A448YT21"/>
<evidence type="ECO:0000313" key="14">
    <source>
        <dbReference type="Proteomes" id="UP000290900"/>
    </source>
</evidence>
<keyword evidence="2" id="KW-0444">Lipid biosynthesis</keyword>
<dbReference type="GO" id="GO:0043337">
    <property type="term" value="F:cardiolipin synthase (CMP-forming)"/>
    <property type="evidence" value="ECO:0007669"/>
    <property type="project" value="TreeGrafter"/>
</dbReference>
<evidence type="ECO:0000256" key="1">
    <source>
        <dbReference type="ARBA" id="ARBA00004141"/>
    </source>
</evidence>
<organism evidence="13 14">
    <name type="scientific">Brettanomyces naardenensis</name>
    <name type="common">Yeast</name>
    <dbReference type="NCBI Taxonomy" id="13370"/>
    <lineage>
        <taxon>Eukaryota</taxon>
        <taxon>Fungi</taxon>
        <taxon>Dikarya</taxon>
        <taxon>Ascomycota</taxon>
        <taxon>Saccharomycotina</taxon>
        <taxon>Pichiomycetes</taxon>
        <taxon>Pichiales</taxon>
        <taxon>Pichiaceae</taxon>
        <taxon>Brettanomyces</taxon>
    </lineage>
</organism>
<dbReference type="InterPro" id="IPR048254">
    <property type="entry name" value="CDP_ALCOHOL_P_TRANSF_CS"/>
</dbReference>
<feature type="region of interest" description="Disordered" evidence="11">
    <location>
        <begin position="1"/>
        <end position="31"/>
    </location>
</feature>
<dbReference type="GO" id="GO:0005739">
    <property type="term" value="C:mitochondrion"/>
    <property type="evidence" value="ECO:0007669"/>
    <property type="project" value="TreeGrafter"/>
</dbReference>
<evidence type="ECO:0000256" key="12">
    <source>
        <dbReference type="SAM" id="Phobius"/>
    </source>
</evidence>
<dbReference type="PANTHER" id="PTHR14269">
    <property type="entry name" value="CDP-DIACYLGLYCEROL--GLYCEROL-3-PHOSPHATE 3-PHOSPHATIDYLTRANSFERASE-RELATED"/>
    <property type="match status" value="1"/>
</dbReference>
<keyword evidence="9" id="KW-1208">Phospholipid metabolism</keyword>
<feature type="transmembrane region" description="Helical" evidence="12">
    <location>
        <begin position="303"/>
        <end position="327"/>
    </location>
</feature>
<comment type="subcellular location">
    <subcellularLocation>
        <location evidence="1">Membrane</location>
        <topology evidence="1">Multi-pass membrane protein</topology>
    </subcellularLocation>
</comment>
<evidence type="ECO:0000313" key="13">
    <source>
        <dbReference type="EMBL" id="VEU24074.1"/>
    </source>
</evidence>
<accession>A0A448YT21</accession>
<feature type="transmembrane region" description="Helical" evidence="12">
    <location>
        <begin position="192"/>
        <end position="212"/>
    </location>
</feature>
<dbReference type="STRING" id="13370.A0A448YT21"/>
<keyword evidence="4 12" id="KW-0812">Transmembrane</keyword>
<dbReference type="Proteomes" id="UP000290900">
    <property type="component" value="Unassembled WGS sequence"/>
</dbReference>
<gene>
    <name evidence="13" type="ORF">BRENAR_LOCUS4803</name>
</gene>
<dbReference type="EMBL" id="CAACVR010000067">
    <property type="protein sequence ID" value="VEU24074.1"/>
    <property type="molecule type" value="Genomic_DNA"/>
</dbReference>
<keyword evidence="3 10" id="KW-0808">Transferase</keyword>
<dbReference type="OrthoDB" id="10020554at2759"/>
<feature type="transmembrane region" description="Helical" evidence="12">
    <location>
        <begin position="160"/>
        <end position="180"/>
    </location>
</feature>
<evidence type="ECO:0000256" key="10">
    <source>
        <dbReference type="RuleBase" id="RU003750"/>
    </source>
</evidence>
<evidence type="ECO:0000256" key="3">
    <source>
        <dbReference type="ARBA" id="ARBA00022679"/>
    </source>
</evidence>
<dbReference type="InterPro" id="IPR000462">
    <property type="entry name" value="CDP-OH_P_trans"/>
</dbReference>
<dbReference type="GO" id="GO:0032049">
    <property type="term" value="P:cardiolipin biosynthetic process"/>
    <property type="evidence" value="ECO:0007669"/>
    <property type="project" value="TreeGrafter"/>
</dbReference>
<evidence type="ECO:0000256" key="8">
    <source>
        <dbReference type="ARBA" id="ARBA00023209"/>
    </source>
</evidence>
<comment type="similarity">
    <text evidence="10">Belongs to the CDP-alcohol phosphatidyltransferase class-I family.</text>
</comment>
<evidence type="ECO:0000256" key="11">
    <source>
        <dbReference type="SAM" id="MobiDB-lite"/>
    </source>
</evidence>
<keyword evidence="6" id="KW-0443">Lipid metabolism</keyword>
<feature type="transmembrane region" description="Helical" evidence="12">
    <location>
        <begin position="272"/>
        <end position="291"/>
    </location>
</feature>
<dbReference type="PROSITE" id="PS00379">
    <property type="entry name" value="CDP_ALCOHOL_P_TRANSF"/>
    <property type="match status" value="1"/>
</dbReference>
<evidence type="ECO:0000256" key="4">
    <source>
        <dbReference type="ARBA" id="ARBA00022692"/>
    </source>
</evidence>
<dbReference type="PANTHER" id="PTHR14269:SF60">
    <property type="entry name" value="CARDIOLIPIN SYNTHASE (CMP-FORMING)"/>
    <property type="match status" value="1"/>
</dbReference>
<dbReference type="Pfam" id="PF01066">
    <property type="entry name" value="CDP-OH_P_transf"/>
    <property type="match status" value="1"/>
</dbReference>
<dbReference type="InterPro" id="IPR043130">
    <property type="entry name" value="CDP-OH_PTrfase_TM_dom"/>
</dbReference>
<protein>
    <submittedName>
        <fullName evidence="13">DEKNAAC105208</fullName>
    </submittedName>
</protein>
<dbReference type="Gene3D" id="1.20.120.1760">
    <property type="match status" value="1"/>
</dbReference>
<evidence type="ECO:0000256" key="2">
    <source>
        <dbReference type="ARBA" id="ARBA00022516"/>
    </source>
</evidence>
<dbReference type="GO" id="GO:0016020">
    <property type="term" value="C:membrane"/>
    <property type="evidence" value="ECO:0007669"/>
    <property type="project" value="UniProtKB-SubCell"/>
</dbReference>
<dbReference type="InParanoid" id="A0A448YT21"/>
<reference evidence="13 14" key="1">
    <citation type="submission" date="2018-12" db="EMBL/GenBank/DDBJ databases">
        <authorList>
            <person name="Tiukova I."/>
            <person name="Dainat J."/>
        </authorList>
    </citation>
    <scope>NUCLEOTIDE SEQUENCE [LARGE SCALE GENOMIC DNA]</scope>
</reference>
<evidence type="ECO:0000256" key="6">
    <source>
        <dbReference type="ARBA" id="ARBA00023098"/>
    </source>
</evidence>
<evidence type="ECO:0000256" key="9">
    <source>
        <dbReference type="ARBA" id="ARBA00023264"/>
    </source>
</evidence>
<evidence type="ECO:0000256" key="7">
    <source>
        <dbReference type="ARBA" id="ARBA00023136"/>
    </source>
</evidence>
<sequence length="339" mass="38369">MREKGGRDGDEKTEKAGGQEGKSARDQKTAKEIAMTIERARTLTDEAINRSRKAYKRSKTFTDLTINRSLEFKDKTMERSREFKDLTMERSREFKDLTMERSKELKDLTIQKSLELRENITKILPPDIHENIYTLPNFLTLTRLICAPIVGYMVLHKLTTGALCLFVYSCITDFFDGLIARRWDLKSIVGSIIDPIADKALMIICTVCLTMTSEVPLYLATLILGRDVMLGIAGVVVRYVTLPAPKTLLRYFDFSIVTVEVHPAMISKINTALQMVYLGTMMIKPLALIYLGHSFGSDAVDSFLSFITYFEWTVAATTIWSGLTYLIGRKAVKFLVPGK</sequence>
<proteinExistence type="inferred from homology"/>
<name>A0A448YT21_BRENA</name>
<keyword evidence="5 12" id="KW-1133">Transmembrane helix</keyword>
<keyword evidence="7 12" id="KW-0472">Membrane</keyword>
<dbReference type="InterPro" id="IPR050324">
    <property type="entry name" value="CDP-alcohol_PTase-I"/>
</dbReference>
<evidence type="ECO:0000256" key="5">
    <source>
        <dbReference type="ARBA" id="ARBA00022989"/>
    </source>
</evidence>
<keyword evidence="8" id="KW-0594">Phospholipid biosynthesis</keyword>